<feature type="domain" description="Dendritic cell-specific transmembrane protein-like" evidence="6">
    <location>
        <begin position="201"/>
        <end position="388"/>
    </location>
</feature>
<evidence type="ECO:0000256" key="3">
    <source>
        <dbReference type="ARBA" id="ARBA00022989"/>
    </source>
</evidence>
<dbReference type="OrthoDB" id="9949280at2759"/>
<feature type="transmembrane region" description="Helical" evidence="5">
    <location>
        <begin position="170"/>
        <end position="190"/>
    </location>
</feature>
<dbReference type="PANTHER" id="PTHR21041:SF2">
    <property type="entry name" value="DENDRITIC CELL-SPECIFIC TRANSMEMBRANE PROTEIN"/>
    <property type="match status" value="1"/>
</dbReference>
<organism evidence="7 8">
    <name type="scientific">Chanos chanos</name>
    <name type="common">Milkfish</name>
    <name type="synonym">Mugil chanos</name>
    <dbReference type="NCBI Taxonomy" id="29144"/>
    <lineage>
        <taxon>Eukaryota</taxon>
        <taxon>Metazoa</taxon>
        <taxon>Chordata</taxon>
        <taxon>Craniata</taxon>
        <taxon>Vertebrata</taxon>
        <taxon>Euteleostomi</taxon>
        <taxon>Actinopterygii</taxon>
        <taxon>Neopterygii</taxon>
        <taxon>Teleostei</taxon>
        <taxon>Ostariophysi</taxon>
        <taxon>Gonorynchiformes</taxon>
        <taxon>Chanidae</taxon>
        <taxon>Chanos</taxon>
    </lineage>
</organism>
<feature type="transmembrane region" description="Helical" evidence="5">
    <location>
        <begin position="259"/>
        <end position="280"/>
    </location>
</feature>
<feature type="transmembrane region" description="Helical" evidence="5">
    <location>
        <begin position="16"/>
        <end position="35"/>
    </location>
</feature>
<evidence type="ECO:0000313" key="8">
    <source>
        <dbReference type="RefSeq" id="XP_030639022.1"/>
    </source>
</evidence>
<evidence type="ECO:0000256" key="2">
    <source>
        <dbReference type="ARBA" id="ARBA00022692"/>
    </source>
</evidence>
<evidence type="ECO:0000259" key="6">
    <source>
        <dbReference type="Pfam" id="PF07782"/>
    </source>
</evidence>
<comment type="subcellular location">
    <subcellularLocation>
        <location evidence="1">Membrane</location>
        <topology evidence="1">Multi-pass membrane protein</topology>
    </subcellularLocation>
</comment>
<evidence type="ECO:0000256" key="1">
    <source>
        <dbReference type="ARBA" id="ARBA00004141"/>
    </source>
</evidence>
<dbReference type="InterPro" id="IPR051856">
    <property type="entry name" value="CSR-E3_Ligase_Protein"/>
</dbReference>
<dbReference type="Pfam" id="PF07782">
    <property type="entry name" value="DC_STAMP"/>
    <property type="match status" value="1"/>
</dbReference>
<reference evidence="8" key="1">
    <citation type="submission" date="2025-08" db="UniProtKB">
        <authorList>
            <consortium name="RefSeq"/>
        </authorList>
    </citation>
    <scope>IDENTIFICATION</scope>
</reference>
<dbReference type="Proteomes" id="UP000504632">
    <property type="component" value="Chromosome 8"/>
</dbReference>
<dbReference type="GO" id="GO:0016020">
    <property type="term" value="C:membrane"/>
    <property type="evidence" value="ECO:0007669"/>
    <property type="project" value="UniProtKB-SubCell"/>
</dbReference>
<keyword evidence="3 5" id="KW-1133">Transmembrane helix</keyword>
<dbReference type="RefSeq" id="XP_030639022.1">
    <property type="nucleotide sequence ID" value="XM_030783162.1"/>
</dbReference>
<keyword evidence="7" id="KW-1185">Reference proteome</keyword>
<dbReference type="PANTHER" id="PTHR21041">
    <property type="entry name" value="DENDRITIC CELL-SPECIFIC TRANSMEMBRANE PROTEIN"/>
    <property type="match status" value="1"/>
</dbReference>
<evidence type="ECO:0000256" key="5">
    <source>
        <dbReference type="SAM" id="Phobius"/>
    </source>
</evidence>
<dbReference type="AlphaFoldDB" id="A0A6J2W4C6"/>
<keyword evidence="2 5" id="KW-0812">Transmembrane</keyword>
<sequence length="414" mass="47357">MLFLSLRFLQKCGLEVSTAIAGVFLLVLIPTLYFSQTFRGFTALLLMSLGLRQGRNLLITAGTTLVISFNIRNILGNIQKLASSIICNLEAKRISIDCPPLGKYIQMLRWMGEQLKKLIETDFVVAQYKSDFNIRHSIDSRNFSLKLREAEKALNETEEMILAKFHTASLIAEFGLPILGILLLVLFTALRLKRYHKNTMFENIFIMNKFRQFDKKQRNEGKPTVLPLTEEEAEQYISVPSLGLTAKDGKAMVKFSIPVFTHCIAWSFFIAVDCLLYKLIEVLRTELDDLEPFRVPVKINVLDEATLVFIPVGRGEVNEDFSYNVSLFEKKCLPEPSLPLYSSMVPLSVVLALLVLLVLVSSKLTQLRHLIYEQFFPDQAQDRVACLHSKILRKRSKSKVHIFKRDWKTLVMQT</sequence>
<dbReference type="CTD" id="81501"/>
<dbReference type="InParanoid" id="A0A6J2W4C6"/>
<proteinExistence type="predicted"/>
<gene>
    <name evidence="8" type="primary">dcstamp</name>
</gene>
<dbReference type="InterPro" id="IPR012858">
    <property type="entry name" value="DC_STAMP-like"/>
</dbReference>
<name>A0A6J2W4C6_CHACN</name>
<evidence type="ECO:0000313" key="7">
    <source>
        <dbReference type="Proteomes" id="UP000504632"/>
    </source>
</evidence>
<keyword evidence="4 5" id="KW-0472">Membrane</keyword>
<dbReference type="GeneID" id="115819659"/>
<feature type="transmembrane region" description="Helical" evidence="5">
    <location>
        <begin position="340"/>
        <end position="360"/>
    </location>
</feature>
<evidence type="ECO:0000256" key="4">
    <source>
        <dbReference type="ARBA" id="ARBA00023136"/>
    </source>
</evidence>
<accession>A0A6J2W4C6</accession>
<protein>
    <submittedName>
        <fullName evidence="8">Dendritic cell-specific transmembrane protein</fullName>
    </submittedName>
</protein>